<name>A0A6S7HEV8_PARCT</name>
<dbReference type="Gene3D" id="1.10.150.50">
    <property type="entry name" value="Transcription Factor, Ets-1"/>
    <property type="match status" value="1"/>
</dbReference>
<dbReference type="OrthoDB" id="6077228at2759"/>
<evidence type="ECO:0000313" key="3">
    <source>
        <dbReference type="Proteomes" id="UP001152795"/>
    </source>
</evidence>
<feature type="region of interest" description="Disordered" evidence="1">
    <location>
        <begin position="1"/>
        <end position="44"/>
    </location>
</feature>
<evidence type="ECO:0000256" key="1">
    <source>
        <dbReference type="SAM" id="MobiDB-lite"/>
    </source>
</evidence>
<dbReference type="PANTHER" id="PTHR14454:SF11">
    <property type="entry name" value="SERRANO, ISOFORM F"/>
    <property type="match status" value="1"/>
</dbReference>
<evidence type="ECO:0000313" key="2">
    <source>
        <dbReference type="EMBL" id="CAB4001867.1"/>
    </source>
</evidence>
<dbReference type="EMBL" id="CACRXK020004197">
    <property type="protein sequence ID" value="CAB4001867.1"/>
    <property type="molecule type" value="Genomic_DNA"/>
</dbReference>
<feature type="non-terminal residue" evidence="2">
    <location>
        <position position="1"/>
    </location>
</feature>
<dbReference type="AlphaFoldDB" id="A0A6S7HEV8"/>
<protein>
    <submittedName>
        <fullName evidence="2">GRB2-associated and regulator of MAPK 2-like isoform X3</fullName>
    </submittedName>
</protein>
<feature type="compositionally biased region" description="Acidic residues" evidence="1">
    <location>
        <begin position="33"/>
        <end position="44"/>
    </location>
</feature>
<dbReference type="PANTHER" id="PTHR14454">
    <property type="entry name" value="GRB2-ASSOCIATED AND REGULATOR OF MAPK PROTEIN FAMILY MEMBER"/>
    <property type="match status" value="1"/>
</dbReference>
<sequence length="139" mass="15852">VVSRGSTSSATSPTTTSPGTDVFPQPIEGKCNDDDDDDDDDDVYEMPNVYDKHNQTRTKIIEDNKKIEDFTVKEIGMLLSDLNLSQYGGVFEREQVDGRILKDLEKEMLQSHFNMTPFHAHKLKKAAMENWRPTVTDRK</sequence>
<proteinExistence type="predicted"/>
<accession>A0A6S7HEV8</accession>
<gene>
    <name evidence="2" type="ORF">PACLA_8A036552</name>
</gene>
<feature type="compositionally biased region" description="Low complexity" evidence="1">
    <location>
        <begin position="1"/>
        <end position="20"/>
    </location>
</feature>
<dbReference type="SUPFAM" id="SSF47769">
    <property type="entry name" value="SAM/Pointed domain"/>
    <property type="match status" value="1"/>
</dbReference>
<dbReference type="InterPro" id="IPR001660">
    <property type="entry name" value="SAM"/>
</dbReference>
<dbReference type="InterPro" id="IPR052281">
    <property type="entry name" value="GAREM"/>
</dbReference>
<organism evidence="2 3">
    <name type="scientific">Paramuricea clavata</name>
    <name type="common">Red gorgonian</name>
    <name type="synonym">Violescent sea-whip</name>
    <dbReference type="NCBI Taxonomy" id="317549"/>
    <lineage>
        <taxon>Eukaryota</taxon>
        <taxon>Metazoa</taxon>
        <taxon>Cnidaria</taxon>
        <taxon>Anthozoa</taxon>
        <taxon>Octocorallia</taxon>
        <taxon>Malacalcyonacea</taxon>
        <taxon>Plexauridae</taxon>
        <taxon>Paramuricea</taxon>
    </lineage>
</organism>
<dbReference type="Pfam" id="PF00536">
    <property type="entry name" value="SAM_1"/>
    <property type="match status" value="1"/>
</dbReference>
<reference evidence="2" key="1">
    <citation type="submission" date="2020-04" db="EMBL/GenBank/DDBJ databases">
        <authorList>
            <person name="Alioto T."/>
            <person name="Alioto T."/>
            <person name="Gomez Garrido J."/>
        </authorList>
    </citation>
    <scope>NUCLEOTIDE SEQUENCE</scope>
    <source>
        <strain evidence="2">A484AB</strain>
    </source>
</reference>
<keyword evidence="3" id="KW-1185">Reference proteome</keyword>
<dbReference type="Proteomes" id="UP001152795">
    <property type="component" value="Unassembled WGS sequence"/>
</dbReference>
<dbReference type="InterPro" id="IPR013761">
    <property type="entry name" value="SAM/pointed_sf"/>
</dbReference>
<comment type="caution">
    <text evidence="2">The sequence shown here is derived from an EMBL/GenBank/DDBJ whole genome shotgun (WGS) entry which is preliminary data.</text>
</comment>